<evidence type="ECO:0000256" key="2">
    <source>
        <dbReference type="SAM" id="MobiDB-lite"/>
    </source>
</evidence>
<comment type="caution">
    <text evidence="3">The sequence shown here is derived from an EMBL/GenBank/DDBJ whole genome shotgun (WGS) entry which is preliminary data.</text>
</comment>
<dbReference type="EMBL" id="CAVNYO010000466">
    <property type="protein sequence ID" value="CAK5283382.1"/>
    <property type="molecule type" value="Genomic_DNA"/>
</dbReference>
<dbReference type="InterPro" id="IPR012677">
    <property type="entry name" value="Nucleotide-bd_a/b_plait_sf"/>
</dbReference>
<dbReference type="InterPro" id="IPR035979">
    <property type="entry name" value="RBD_domain_sf"/>
</dbReference>
<feature type="region of interest" description="Disordered" evidence="2">
    <location>
        <begin position="1"/>
        <end position="24"/>
    </location>
</feature>
<feature type="region of interest" description="Disordered" evidence="2">
    <location>
        <begin position="94"/>
        <end position="189"/>
    </location>
</feature>
<sequence length="540" mass="59527">MSVSKRLHVSFTPSVPQSGPEDLKKSLTSQFSRFATVKSVDGVGQEDALGAPRKFAYVSVEGSEASITKCVNALSGSIWKGVRVRVGDARPDFHQRIAQENTDEGEPKSRGRKRKHGAKHAEDMSLVTAENAKSRPGWKVTEMGRAVRPIRMRPSHPLPPPLATTTAKTTAGKPKKKRDPASRARRRTIDPTRWDSVHLKGMFLENASLAPRRDPPLVAELPAETVETESDSDPDSEDEVEAIMTVKSPTIATPEESSRETSIPALTQPLVPPLKPVQTVDRVALDAETPDGDLQAEKSKTLDFLNNLFVGRDRDWDGRESVGSDVDEEELLKIGGVMDNADNDGIEYVPMDVDTSRAVEPAPIAEDEPAEEEAPRAVPQKVAQTTKLKDLFVTRDDDVGFSLLGQLELDLELDDELAHILPSTPQAPSTAQPIPAAQIAAVSLPSRTRAQITLDPKQPLFFPLPTSFQSGLGSTKARQRDILDVGKDNGWNVHFVRNETDDEIRKKWEEQKGDLTREWNRRWREAGKVKRRRGAGLDAD</sequence>
<feature type="region of interest" description="Disordered" evidence="2">
    <location>
        <begin position="245"/>
        <end position="274"/>
    </location>
</feature>
<dbReference type="GO" id="GO:0003723">
    <property type="term" value="F:RNA binding"/>
    <property type="evidence" value="ECO:0007669"/>
    <property type="project" value="UniProtKB-KW"/>
</dbReference>
<evidence type="ECO:0000313" key="4">
    <source>
        <dbReference type="Proteomes" id="UP001295794"/>
    </source>
</evidence>
<keyword evidence="4" id="KW-1185">Reference proteome</keyword>
<accession>A0AAD2HZZ8</accession>
<organism evidence="3 4">
    <name type="scientific">Mycena citricolor</name>
    <dbReference type="NCBI Taxonomy" id="2018698"/>
    <lineage>
        <taxon>Eukaryota</taxon>
        <taxon>Fungi</taxon>
        <taxon>Dikarya</taxon>
        <taxon>Basidiomycota</taxon>
        <taxon>Agaricomycotina</taxon>
        <taxon>Agaricomycetes</taxon>
        <taxon>Agaricomycetidae</taxon>
        <taxon>Agaricales</taxon>
        <taxon>Marasmiineae</taxon>
        <taxon>Mycenaceae</taxon>
        <taxon>Mycena</taxon>
    </lineage>
</organism>
<reference evidence="3" key="1">
    <citation type="submission" date="2023-11" db="EMBL/GenBank/DDBJ databases">
        <authorList>
            <person name="De Vega J J."/>
            <person name="De Vega J J."/>
        </authorList>
    </citation>
    <scope>NUCLEOTIDE SEQUENCE</scope>
</reference>
<feature type="compositionally biased region" description="Low complexity" evidence="2">
    <location>
        <begin position="163"/>
        <end position="172"/>
    </location>
</feature>
<dbReference type="AlphaFoldDB" id="A0AAD2HZZ8"/>
<evidence type="ECO:0000313" key="3">
    <source>
        <dbReference type="EMBL" id="CAK5283382.1"/>
    </source>
</evidence>
<proteinExistence type="predicted"/>
<dbReference type="PANTHER" id="PTHR48029">
    <property type="entry name" value="NUCLEOLAR PROTEIN 8"/>
    <property type="match status" value="1"/>
</dbReference>
<dbReference type="Gene3D" id="3.30.70.330">
    <property type="match status" value="1"/>
</dbReference>
<feature type="compositionally biased region" description="Basic and acidic residues" evidence="2">
    <location>
        <begin position="179"/>
        <end position="189"/>
    </location>
</feature>
<dbReference type="Proteomes" id="UP001295794">
    <property type="component" value="Unassembled WGS sequence"/>
</dbReference>
<gene>
    <name evidence="3" type="ORF">MYCIT1_LOCUS35869</name>
</gene>
<keyword evidence="1" id="KW-0694">RNA-binding</keyword>
<name>A0AAD2HZZ8_9AGAR</name>
<dbReference type="SUPFAM" id="SSF54928">
    <property type="entry name" value="RNA-binding domain, RBD"/>
    <property type="match status" value="1"/>
</dbReference>
<protein>
    <recommendedName>
        <fullName evidence="5">RRM domain-containing protein</fullName>
    </recommendedName>
</protein>
<evidence type="ECO:0000256" key="1">
    <source>
        <dbReference type="ARBA" id="ARBA00022884"/>
    </source>
</evidence>
<dbReference type="PANTHER" id="PTHR48029:SF1">
    <property type="entry name" value="NUCLEOLAR PROTEIN 8"/>
    <property type="match status" value="1"/>
</dbReference>
<evidence type="ECO:0008006" key="5">
    <source>
        <dbReference type="Google" id="ProtNLM"/>
    </source>
</evidence>